<dbReference type="KEGG" id="pno:SNOG_06162"/>
<gene>
    <name evidence="1" type="ORF">SNOG_06162</name>
</gene>
<dbReference type="RefSeq" id="XP_001796544.1">
    <property type="nucleotide sequence ID" value="XM_001796492.1"/>
</dbReference>
<reference evidence="2" key="1">
    <citation type="journal article" date="2007" name="Plant Cell">
        <title>Dothideomycete-plant interactions illuminated by genome sequencing and EST analysis of the wheat pathogen Stagonospora nodorum.</title>
        <authorList>
            <person name="Hane J.K."/>
            <person name="Lowe R.G."/>
            <person name="Solomon P.S."/>
            <person name="Tan K.C."/>
            <person name="Schoch C.L."/>
            <person name="Spatafora J.W."/>
            <person name="Crous P.W."/>
            <person name="Kodira C."/>
            <person name="Birren B.W."/>
            <person name="Galagan J.E."/>
            <person name="Torriani S.F."/>
            <person name="McDonald B.A."/>
            <person name="Oliver R.P."/>
        </authorList>
    </citation>
    <scope>NUCLEOTIDE SEQUENCE [LARGE SCALE GENOMIC DNA]</scope>
    <source>
        <strain evidence="2">SN15 / ATCC MYA-4574 / FGSC 10173</strain>
    </source>
</reference>
<dbReference type="EMBL" id="CH445333">
    <property type="protein sequence ID" value="EAT85993.1"/>
    <property type="molecule type" value="Genomic_DNA"/>
</dbReference>
<organism evidence="1 2">
    <name type="scientific">Phaeosphaeria nodorum (strain SN15 / ATCC MYA-4574 / FGSC 10173)</name>
    <name type="common">Glume blotch fungus</name>
    <name type="synonym">Parastagonospora nodorum</name>
    <dbReference type="NCBI Taxonomy" id="321614"/>
    <lineage>
        <taxon>Eukaryota</taxon>
        <taxon>Fungi</taxon>
        <taxon>Dikarya</taxon>
        <taxon>Ascomycota</taxon>
        <taxon>Pezizomycotina</taxon>
        <taxon>Dothideomycetes</taxon>
        <taxon>Pleosporomycetidae</taxon>
        <taxon>Pleosporales</taxon>
        <taxon>Pleosporineae</taxon>
        <taxon>Phaeosphaeriaceae</taxon>
        <taxon>Parastagonospora</taxon>
    </lineage>
</organism>
<sequence length="47" mass="5506">MQRLFAFCSPDFGCDRRARSTYVLAAAMEQPRSSDQRRLQDELRRGI</sequence>
<name>Q0UQ02_PHANO</name>
<dbReference type="AlphaFoldDB" id="Q0UQ02"/>
<dbReference type="GeneID" id="5973423"/>
<evidence type="ECO:0000313" key="2">
    <source>
        <dbReference type="Proteomes" id="UP000001055"/>
    </source>
</evidence>
<protein>
    <submittedName>
        <fullName evidence="1">Uncharacterized protein</fullName>
    </submittedName>
</protein>
<accession>Q0UQ02</accession>
<dbReference type="InParanoid" id="Q0UQ02"/>
<dbReference type="Proteomes" id="UP000001055">
    <property type="component" value="Unassembled WGS sequence"/>
</dbReference>
<evidence type="ECO:0000313" key="1">
    <source>
        <dbReference type="EMBL" id="EAT85993.1"/>
    </source>
</evidence>
<proteinExistence type="predicted"/>